<feature type="transmembrane region" description="Helical" evidence="7">
    <location>
        <begin position="258"/>
        <end position="281"/>
    </location>
</feature>
<feature type="transmembrane region" description="Helical" evidence="7">
    <location>
        <begin position="313"/>
        <end position="336"/>
    </location>
</feature>
<keyword evidence="2" id="KW-0813">Transport</keyword>
<evidence type="ECO:0000256" key="7">
    <source>
        <dbReference type="SAM" id="Phobius"/>
    </source>
</evidence>
<dbReference type="SUPFAM" id="SSF103473">
    <property type="entry name" value="MFS general substrate transporter"/>
    <property type="match status" value="1"/>
</dbReference>
<gene>
    <name evidence="9" type="ORF">F7O44_23600</name>
</gene>
<keyword evidence="6 7" id="KW-0472">Membrane</keyword>
<dbReference type="EMBL" id="WLZY01000009">
    <property type="protein sequence ID" value="NDL60065.1"/>
    <property type="molecule type" value="Genomic_DNA"/>
</dbReference>
<sequence length="405" mass="42450">MSTASEAPPSLWRNRDYTYFVFGHATSIFGNAMATVVLAFAVLAATGSLTNMGLVLAARIVPLVLFLLVGGVIGDRLPRRLVMVAANIVRASTQTLLALALLTGFIDLWVLLGLSFINGIGEAVFTPAYNSLTPSLVHPEKLSDANAFLNVLNSVANVAGPATAAVLVQFIAPASVLLIGAGCFVPSILALLIIRPAAQAKRVENTSVLTDLREGWRAFSAHTWLWTITVQFTMFNLVLWAPYLVLGPATADRHYGGAGPWGIVLALFGAGAAAGGLALMVRKPRRPLLVATIATFTWTAPCIAIALIAPIQVVVACAFIAGVSSALFNTLVITTVQRRVPPESLSRVMSYVTFGAYSVGPIGLAIAGPIAEATSIAVVLGVGVICQLTVNSIVLAVPSVRRLRS</sequence>
<dbReference type="InterPro" id="IPR020846">
    <property type="entry name" value="MFS_dom"/>
</dbReference>
<dbReference type="AlphaFoldDB" id="A0A7K3M9R3"/>
<feature type="transmembrane region" description="Helical" evidence="7">
    <location>
        <begin position="95"/>
        <end position="117"/>
    </location>
</feature>
<dbReference type="Gene3D" id="1.20.1250.20">
    <property type="entry name" value="MFS general substrate transporter like domains"/>
    <property type="match status" value="1"/>
</dbReference>
<evidence type="ECO:0000313" key="10">
    <source>
        <dbReference type="Proteomes" id="UP000460435"/>
    </source>
</evidence>
<proteinExistence type="predicted"/>
<name>A0A7K3M9R3_9ACTN</name>
<evidence type="ECO:0000256" key="3">
    <source>
        <dbReference type="ARBA" id="ARBA00022475"/>
    </source>
</evidence>
<dbReference type="CDD" id="cd06173">
    <property type="entry name" value="MFS_MefA_like"/>
    <property type="match status" value="1"/>
</dbReference>
<evidence type="ECO:0000313" key="9">
    <source>
        <dbReference type="EMBL" id="NDL60065.1"/>
    </source>
</evidence>
<feature type="transmembrane region" description="Helical" evidence="7">
    <location>
        <begin position="170"/>
        <end position="194"/>
    </location>
</feature>
<feature type="transmembrane region" description="Helical" evidence="7">
    <location>
        <begin position="348"/>
        <end position="370"/>
    </location>
</feature>
<evidence type="ECO:0000256" key="2">
    <source>
        <dbReference type="ARBA" id="ARBA00022448"/>
    </source>
</evidence>
<feature type="domain" description="Major facilitator superfamily (MFS) profile" evidence="8">
    <location>
        <begin position="11"/>
        <end position="401"/>
    </location>
</feature>
<dbReference type="GO" id="GO:0005886">
    <property type="term" value="C:plasma membrane"/>
    <property type="evidence" value="ECO:0007669"/>
    <property type="project" value="UniProtKB-SubCell"/>
</dbReference>
<dbReference type="InterPro" id="IPR010290">
    <property type="entry name" value="TM_effector"/>
</dbReference>
<comment type="subcellular location">
    <subcellularLocation>
        <location evidence="1">Cell membrane</location>
        <topology evidence="1">Multi-pass membrane protein</topology>
    </subcellularLocation>
</comment>
<keyword evidence="3" id="KW-1003">Cell membrane</keyword>
<evidence type="ECO:0000256" key="5">
    <source>
        <dbReference type="ARBA" id="ARBA00022989"/>
    </source>
</evidence>
<reference evidence="9 10" key="1">
    <citation type="submission" date="2019-11" db="EMBL/GenBank/DDBJ databases">
        <authorList>
            <person name="Li X.-J."/>
            <person name="Feng X.-M."/>
        </authorList>
    </citation>
    <scope>NUCLEOTIDE SEQUENCE [LARGE SCALE GENOMIC DNA]</scope>
    <source>
        <strain evidence="9 10">XMNu-373</strain>
    </source>
</reference>
<evidence type="ECO:0000256" key="1">
    <source>
        <dbReference type="ARBA" id="ARBA00004651"/>
    </source>
</evidence>
<dbReference type="RefSeq" id="WP_162452761.1">
    <property type="nucleotide sequence ID" value="NZ_WLZY01000009.1"/>
</dbReference>
<feature type="transmembrane region" description="Helical" evidence="7">
    <location>
        <begin position="21"/>
        <end position="46"/>
    </location>
</feature>
<dbReference type="PANTHER" id="PTHR23513:SF11">
    <property type="entry name" value="STAPHYLOFERRIN A TRANSPORTER"/>
    <property type="match status" value="1"/>
</dbReference>
<evidence type="ECO:0000256" key="4">
    <source>
        <dbReference type="ARBA" id="ARBA00022692"/>
    </source>
</evidence>
<feature type="transmembrane region" description="Helical" evidence="7">
    <location>
        <begin position="288"/>
        <end position="307"/>
    </location>
</feature>
<feature type="transmembrane region" description="Helical" evidence="7">
    <location>
        <begin position="376"/>
        <end position="397"/>
    </location>
</feature>
<protein>
    <submittedName>
        <fullName evidence="9">MFS transporter</fullName>
    </submittedName>
</protein>
<keyword evidence="4 7" id="KW-0812">Transmembrane</keyword>
<feature type="transmembrane region" description="Helical" evidence="7">
    <location>
        <begin position="52"/>
        <end position="74"/>
    </location>
</feature>
<dbReference type="InterPro" id="IPR036259">
    <property type="entry name" value="MFS_trans_sf"/>
</dbReference>
<dbReference type="Pfam" id="PF05977">
    <property type="entry name" value="MFS_3"/>
    <property type="match status" value="1"/>
</dbReference>
<evidence type="ECO:0000259" key="8">
    <source>
        <dbReference type="PROSITE" id="PS50850"/>
    </source>
</evidence>
<feature type="transmembrane region" description="Helical" evidence="7">
    <location>
        <begin position="223"/>
        <end position="246"/>
    </location>
</feature>
<dbReference type="PANTHER" id="PTHR23513">
    <property type="entry name" value="INTEGRAL MEMBRANE EFFLUX PROTEIN-RELATED"/>
    <property type="match status" value="1"/>
</dbReference>
<keyword evidence="10" id="KW-1185">Reference proteome</keyword>
<dbReference type="PROSITE" id="PS50850">
    <property type="entry name" value="MFS"/>
    <property type="match status" value="1"/>
</dbReference>
<accession>A0A7K3M9R3</accession>
<dbReference type="GO" id="GO:0022857">
    <property type="term" value="F:transmembrane transporter activity"/>
    <property type="evidence" value="ECO:0007669"/>
    <property type="project" value="InterPro"/>
</dbReference>
<comment type="caution">
    <text evidence="9">The sequence shown here is derived from an EMBL/GenBank/DDBJ whole genome shotgun (WGS) entry which is preliminary data.</text>
</comment>
<evidence type="ECO:0000256" key="6">
    <source>
        <dbReference type="ARBA" id="ARBA00023136"/>
    </source>
</evidence>
<keyword evidence="5 7" id="KW-1133">Transmembrane helix</keyword>
<organism evidence="9 10">
    <name type="scientific">Phytoactinopolyspora mesophila</name>
    <dbReference type="NCBI Taxonomy" id="2650750"/>
    <lineage>
        <taxon>Bacteria</taxon>
        <taxon>Bacillati</taxon>
        <taxon>Actinomycetota</taxon>
        <taxon>Actinomycetes</taxon>
        <taxon>Jiangellales</taxon>
        <taxon>Jiangellaceae</taxon>
        <taxon>Phytoactinopolyspora</taxon>
    </lineage>
</organism>
<dbReference type="Proteomes" id="UP000460435">
    <property type="component" value="Unassembled WGS sequence"/>
</dbReference>